<proteinExistence type="inferred from homology"/>
<keyword evidence="5 6" id="KW-0482">Metalloprotease</keyword>
<dbReference type="PROSITE" id="PS51257">
    <property type="entry name" value="PROKAR_LIPOPROTEIN"/>
    <property type="match status" value="1"/>
</dbReference>
<dbReference type="Pfam" id="PF01435">
    <property type="entry name" value="Peptidase_M48"/>
    <property type="match status" value="1"/>
</dbReference>
<keyword evidence="2" id="KW-0479">Metal-binding</keyword>
<dbReference type="AlphaFoldDB" id="A0AAW6U0G2"/>
<feature type="domain" description="Peptidase M48" evidence="8">
    <location>
        <begin position="63"/>
        <end position="241"/>
    </location>
</feature>
<dbReference type="InterPro" id="IPR051156">
    <property type="entry name" value="Mito/Outer_Membr_Metalloprot"/>
</dbReference>
<keyword evidence="3 6" id="KW-0378">Hydrolase</keyword>
<gene>
    <name evidence="9" type="ORF">QJ522_11025</name>
</gene>
<reference evidence="9" key="1">
    <citation type="submission" date="2023-05" db="EMBL/GenBank/DDBJ databases">
        <title>Anaerotaeda fermentans gen. nov., sp. nov., a novel anaerobic planctomycete of the new family within the order Sedimentisphaerales isolated from Taman Peninsula, Russia.</title>
        <authorList>
            <person name="Khomyakova M.A."/>
            <person name="Merkel A.Y."/>
            <person name="Slobodkin A.I."/>
        </authorList>
    </citation>
    <scope>NUCLEOTIDE SEQUENCE</scope>
    <source>
        <strain evidence="9">M17dextr</strain>
    </source>
</reference>
<dbReference type="PANTHER" id="PTHR22726">
    <property type="entry name" value="METALLOENDOPEPTIDASE OMA1"/>
    <property type="match status" value="1"/>
</dbReference>
<evidence type="ECO:0000313" key="10">
    <source>
        <dbReference type="Proteomes" id="UP001431776"/>
    </source>
</evidence>
<dbReference type="GO" id="GO:0016020">
    <property type="term" value="C:membrane"/>
    <property type="evidence" value="ECO:0007669"/>
    <property type="project" value="TreeGrafter"/>
</dbReference>
<evidence type="ECO:0000259" key="8">
    <source>
        <dbReference type="Pfam" id="PF01435"/>
    </source>
</evidence>
<keyword evidence="10" id="KW-1185">Reference proteome</keyword>
<dbReference type="GO" id="GO:0051603">
    <property type="term" value="P:proteolysis involved in protein catabolic process"/>
    <property type="evidence" value="ECO:0007669"/>
    <property type="project" value="TreeGrafter"/>
</dbReference>
<dbReference type="CDD" id="cd07333">
    <property type="entry name" value="M48C_bepA_like"/>
    <property type="match status" value="1"/>
</dbReference>
<evidence type="ECO:0000256" key="1">
    <source>
        <dbReference type="ARBA" id="ARBA00022670"/>
    </source>
</evidence>
<organism evidence="9 10">
    <name type="scientific">Anaerobaca lacustris</name>
    <dbReference type="NCBI Taxonomy" id="3044600"/>
    <lineage>
        <taxon>Bacteria</taxon>
        <taxon>Pseudomonadati</taxon>
        <taxon>Planctomycetota</taxon>
        <taxon>Phycisphaerae</taxon>
        <taxon>Sedimentisphaerales</taxon>
        <taxon>Anaerobacaceae</taxon>
        <taxon>Anaerobaca</taxon>
    </lineage>
</organism>
<evidence type="ECO:0000256" key="7">
    <source>
        <dbReference type="SAM" id="SignalP"/>
    </source>
</evidence>
<evidence type="ECO:0000256" key="2">
    <source>
        <dbReference type="ARBA" id="ARBA00022723"/>
    </source>
</evidence>
<dbReference type="InterPro" id="IPR001915">
    <property type="entry name" value="Peptidase_M48"/>
</dbReference>
<feature type="chain" id="PRO_5043778777" evidence="7">
    <location>
        <begin position="18"/>
        <end position="283"/>
    </location>
</feature>
<dbReference type="RefSeq" id="WP_349244982.1">
    <property type="nucleotide sequence ID" value="NZ_JASCXX010000011.1"/>
</dbReference>
<comment type="cofactor">
    <cofactor evidence="6">
        <name>Zn(2+)</name>
        <dbReference type="ChEBI" id="CHEBI:29105"/>
    </cofactor>
    <text evidence="6">Binds 1 zinc ion per subunit.</text>
</comment>
<dbReference type="PANTHER" id="PTHR22726:SF1">
    <property type="entry name" value="METALLOENDOPEPTIDASE OMA1, MITOCHONDRIAL"/>
    <property type="match status" value="1"/>
</dbReference>
<dbReference type="Proteomes" id="UP001431776">
    <property type="component" value="Unassembled WGS sequence"/>
</dbReference>
<dbReference type="Gene3D" id="3.30.2010.10">
    <property type="entry name" value="Metalloproteases ('zincins'), catalytic domain"/>
    <property type="match status" value="1"/>
</dbReference>
<dbReference type="GO" id="GO:0004222">
    <property type="term" value="F:metalloendopeptidase activity"/>
    <property type="evidence" value="ECO:0007669"/>
    <property type="project" value="InterPro"/>
</dbReference>
<dbReference type="GO" id="GO:0046872">
    <property type="term" value="F:metal ion binding"/>
    <property type="evidence" value="ECO:0007669"/>
    <property type="project" value="UniProtKB-KW"/>
</dbReference>
<keyword evidence="7" id="KW-0732">Signal</keyword>
<evidence type="ECO:0000256" key="3">
    <source>
        <dbReference type="ARBA" id="ARBA00022801"/>
    </source>
</evidence>
<dbReference type="EMBL" id="JASCXX010000011">
    <property type="protein sequence ID" value="MDI6449576.1"/>
    <property type="molecule type" value="Genomic_DNA"/>
</dbReference>
<sequence>MRTECVLLLSLLLTALASGCAVNPVTGQEELMFFGPDKDVELGRKYGPQIEKVLGGRFPDENLQAYVNRVGQRLARVCHRPDIAYHFTAVRQKQINAFAVPGGYIYITTGLLEKLETEAQLAAILGHEIGHVVARDTMVALSRQIGMTALVAASAGVGGRGSGDLTAGAAFISGVLSLQYSRDDEKDADLVGLSYMVQAGYDPNGMVETMQILQELQTIRPIEFFSTHPNPESRLAYLQERIGRRYAMFAELKTGQDEYRQNVLAVLLPNRDRREEVEHVAQK</sequence>
<keyword evidence="4 6" id="KW-0862">Zinc</keyword>
<evidence type="ECO:0000313" key="9">
    <source>
        <dbReference type="EMBL" id="MDI6449576.1"/>
    </source>
</evidence>
<protein>
    <submittedName>
        <fullName evidence="9">M48 family metallopeptidase</fullName>
    </submittedName>
</protein>
<keyword evidence="1 6" id="KW-0645">Protease</keyword>
<evidence type="ECO:0000256" key="5">
    <source>
        <dbReference type="ARBA" id="ARBA00023049"/>
    </source>
</evidence>
<comment type="similarity">
    <text evidence="6">Belongs to the peptidase M48 family.</text>
</comment>
<evidence type="ECO:0000256" key="4">
    <source>
        <dbReference type="ARBA" id="ARBA00022833"/>
    </source>
</evidence>
<evidence type="ECO:0000256" key="6">
    <source>
        <dbReference type="RuleBase" id="RU003983"/>
    </source>
</evidence>
<accession>A0AAW6U0G2</accession>
<name>A0AAW6U0G2_9BACT</name>
<feature type="signal peptide" evidence="7">
    <location>
        <begin position="1"/>
        <end position="17"/>
    </location>
</feature>
<comment type="caution">
    <text evidence="9">The sequence shown here is derived from an EMBL/GenBank/DDBJ whole genome shotgun (WGS) entry which is preliminary data.</text>
</comment>